<evidence type="ECO:0000313" key="2">
    <source>
        <dbReference type="Proteomes" id="UP000595437"/>
    </source>
</evidence>
<protein>
    <submittedName>
        <fullName evidence="1">Uncharacterized protein</fullName>
    </submittedName>
</protein>
<organism evidence="1 2">
    <name type="scientific">Caligus rogercresseyi</name>
    <name type="common">Sea louse</name>
    <dbReference type="NCBI Taxonomy" id="217165"/>
    <lineage>
        <taxon>Eukaryota</taxon>
        <taxon>Metazoa</taxon>
        <taxon>Ecdysozoa</taxon>
        <taxon>Arthropoda</taxon>
        <taxon>Crustacea</taxon>
        <taxon>Multicrustacea</taxon>
        <taxon>Hexanauplia</taxon>
        <taxon>Copepoda</taxon>
        <taxon>Siphonostomatoida</taxon>
        <taxon>Caligidae</taxon>
        <taxon>Caligus</taxon>
    </lineage>
</organism>
<accession>A0A7T8KJT3</accession>
<reference evidence="2" key="1">
    <citation type="submission" date="2021-01" db="EMBL/GenBank/DDBJ databases">
        <title>Caligus Genome Assembly.</title>
        <authorList>
            <person name="Gallardo-Escarate C."/>
        </authorList>
    </citation>
    <scope>NUCLEOTIDE SEQUENCE [LARGE SCALE GENOMIC DNA]</scope>
</reference>
<feature type="non-terminal residue" evidence="1">
    <location>
        <position position="1"/>
    </location>
</feature>
<evidence type="ECO:0000313" key="1">
    <source>
        <dbReference type="EMBL" id="QQP57130.1"/>
    </source>
</evidence>
<gene>
    <name evidence="1" type="ORF">FKW44_002010</name>
</gene>
<proteinExistence type="predicted"/>
<name>A0A7T8KJT3_CALRO</name>
<dbReference type="EMBL" id="CP045890">
    <property type="protein sequence ID" value="QQP57130.1"/>
    <property type="molecule type" value="Genomic_DNA"/>
</dbReference>
<sequence length="50" mass="5337">LLAVGLKPRIFIGVTGGIRGFVGGGSEELIVSFLLCLNQWIHDIQGSIIE</sequence>
<dbReference type="AlphaFoldDB" id="A0A7T8KJT3"/>
<dbReference type="Proteomes" id="UP000595437">
    <property type="component" value="Chromosome 1"/>
</dbReference>
<keyword evidence="2" id="KW-1185">Reference proteome</keyword>